<dbReference type="Pfam" id="PF14504">
    <property type="entry name" value="CAP_assoc_N"/>
    <property type="match status" value="1"/>
</dbReference>
<dbReference type="RefSeq" id="WP_037551340.1">
    <property type="nucleotide sequence ID" value="NZ_CAJCGD010000002.1"/>
</dbReference>
<name>A0A2K0A8B1_STAHA</name>
<evidence type="ECO:0000313" key="3">
    <source>
        <dbReference type="EMBL" id="PNN21252.1"/>
    </source>
</evidence>
<dbReference type="InterPro" id="IPR014044">
    <property type="entry name" value="CAP_dom"/>
</dbReference>
<evidence type="ECO:0000313" key="4">
    <source>
        <dbReference type="Proteomes" id="UP000053523"/>
    </source>
</evidence>
<dbReference type="CDD" id="cd05379">
    <property type="entry name" value="CAP_bacterial"/>
    <property type="match status" value="1"/>
</dbReference>
<accession>A0A2K0A8B1</accession>
<dbReference type="AlphaFoldDB" id="A0A2K0A8B1"/>
<dbReference type="Proteomes" id="UP000053523">
    <property type="component" value="Unassembled WGS sequence"/>
</dbReference>
<comment type="caution">
    <text evidence="3">The sequence shown here is derived from an EMBL/GenBank/DDBJ whole genome shotgun (WGS) entry which is preliminary data.</text>
</comment>
<sequence>MYVIKKFLLFSLVLLVVALFIPLKENQALVKFQNDVRSKVQQVMNQDSSLKSNSLKTPTKQDFAINNIQMNMSKDKVENQLGKPKRVTSNEYGTKWYTYYNNDYDNFIMVSYLGNKVNALYSNQNVITSKSKVKYNTPKNVVEDRLGKPLKEIVKGRYRVDITSDEYDVFHEDNIYTTVFYDKHNDNGVTALLQVSDAMEKRLTQHYGAPSSTLEQSFEYQNYDLVNSERKQHGLNTLSYSKNVSNTARNHSEDMVKQNYFDHNNLDGESPFDRLKDDDIDFNAAAENLAYGQQNSIFAHEGLMNSLGHRKNILNTNFSTLGVGVDFNDKRQPYWTENYTG</sequence>
<dbReference type="SUPFAM" id="SSF55797">
    <property type="entry name" value="PR-1-like"/>
    <property type="match status" value="1"/>
</dbReference>
<organism evidence="3 4">
    <name type="scientific">Staphylococcus haemolyticus</name>
    <dbReference type="NCBI Taxonomy" id="1283"/>
    <lineage>
        <taxon>Bacteria</taxon>
        <taxon>Bacillati</taxon>
        <taxon>Bacillota</taxon>
        <taxon>Bacilli</taxon>
        <taxon>Bacillales</taxon>
        <taxon>Staphylococcaceae</taxon>
        <taxon>Staphylococcus</taxon>
    </lineage>
</organism>
<proteinExistence type="predicted"/>
<dbReference type="EMBL" id="LORN02000015">
    <property type="protein sequence ID" value="PNN21252.1"/>
    <property type="molecule type" value="Genomic_DNA"/>
</dbReference>
<evidence type="ECO:0000259" key="1">
    <source>
        <dbReference type="Pfam" id="PF00188"/>
    </source>
</evidence>
<evidence type="ECO:0000259" key="2">
    <source>
        <dbReference type="Pfam" id="PF14504"/>
    </source>
</evidence>
<dbReference type="InterPro" id="IPR029410">
    <property type="entry name" value="CAP_assoc"/>
</dbReference>
<gene>
    <name evidence="3" type="ORF">AL503_010930</name>
</gene>
<dbReference type="Gene3D" id="3.40.33.10">
    <property type="entry name" value="CAP"/>
    <property type="match status" value="1"/>
</dbReference>
<dbReference type="PANTHER" id="PTHR31157:SF1">
    <property type="entry name" value="SCP DOMAIN-CONTAINING PROTEIN"/>
    <property type="match status" value="1"/>
</dbReference>
<feature type="domain" description="SCP" evidence="1">
    <location>
        <begin position="223"/>
        <end position="339"/>
    </location>
</feature>
<protein>
    <submittedName>
        <fullName evidence="3">CAP domain-containing protein</fullName>
    </submittedName>
</protein>
<dbReference type="Pfam" id="PF00188">
    <property type="entry name" value="CAP"/>
    <property type="match status" value="1"/>
</dbReference>
<dbReference type="PANTHER" id="PTHR31157">
    <property type="entry name" value="SCP DOMAIN-CONTAINING PROTEIN"/>
    <property type="match status" value="1"/>
</dbReference>
<dbReference type="InterPro" id="IPR035940">
    <property type="entry name" value="CAP_sf"/>
</dbReference>
<feature type="domain" description="CAP-associated" evidence="2">
    <location>
        <begin position="70"/>
        <end position="204"/>
    </location>
</feature>
<reference evidence="3 4" key="1">
    <citation type="submission" date="2017-12" db="EMBL/GenBank/DDBJ databases">
        <title>FDA dAtabase for Regulatory Grade micrObial Sequences (FDA-ARGOS): Supporting development and validation of Infectious Disease Dx tests.</title>
        <authorList>
            <person name="Hoffmann M."/>
            <person name="Allard M."/>
            <person name="Evans P."/>
            <person name="Brown E."/>
            <person name="Tallon L."/>
            <person name="Sadzewicz L."/>
            <person name="Sengamalay N."/>
            <person name="Ott S."/>
            <person name="Godinez A."/>
            <person name="Nagaraj S."/>
            <person name="Vavikolanu K."/>
            <person name="Aluvathingal J."/>
            <person name="Nadendla S."/>
            <person name="Sichtig H."/>
        </authorList>
    </citation>
    <scope>NUCLEOTIDE SEQUENCE [LARGE SCALE GENOMIC DNA]</scope>
    <source>
        <strain evidence="3 4">FDAARGOS_148</strain>
    </source>
</reference>